<dbReference type="PANTHER" id="PTHR43861:SF6">
    <property type="entry name" value="METHYLTRANSFERASE TYPE 11"/>
    <property type="match status" value="1"/>
</dbReference>
<dbReference type="EMBL" id="CP053587">
    <property type="protein sequence ID" value="WNZ27295.1"/>
    <property type="molecule type" value="Genomic_DNA"/>
</dbReference>
<organism evidence="1">
    <name type="scientific">Leptolyngbya sp. NK1-12</name>
    <dbReference type="NCBI Taxonomy" id="2547451"/>
    <lineage>
        <taxon>Bacteria</taxon>
        <taxon>Bacillati</taxon>
        <taxon>Cyanobacteriota</taxon>
        <taxon>Cyanophyceae</taxon>
        <taxon>Leptolyngbyales</taxon>
        <taxon>Leptolyngbyaceae</taxon>
        <taxon>Leptolyngbya group</taxon>
        <taxon>Leptolyngbya</taxon>
    </lineage>
</organism>
<evidence type="ECO:0000313" key="1">
    <source>
        <dbReference type="EMBL" id="WNZ27295.1"/>
    </source>
</evidence>
<dbReference type="Gene3D" id="3.40.50.150">
    <property type="entry name" value="Vaccinia Virus protein VP39"/>
    <property type="match status" value="1"/>
</dbReference>
<sequence>MNNDKLVVEFLNEEYNSKSFEDYFQVERCEMLEYIPENVGKVLDVGCAAGKFGHLLKRERSVEVWGIEPNETAATAATLRLDKVICNIFSDDLDLPEGYFDCIIFNDVLEHLVDPYTALEYCHKLLTDQGVIVASIPNVRYFDNIWRLLIHKDWKYTDWGILDKTHLRFFTCHSIERTLNELGYSIERLEGINSLEKFHPYHLRKFKVLNWLFPKQVGDMRYLQFAVVARPAIGE</sequence>
<dbReference type="GO" id="GO:0032259">
    <property type="term" value="P:methylation"/>
    <property type="evidence" value="ECO:0007669"/>
    <property type="project" value="UniProtKB-KW"/>
</dbReference>
<name>A0AA96WLJ1_9CYAN</name>
<protein>
    <submittedName>
        <fullName evidence="1">Class I SAM-dependent methyltransferase</fullName>
    </submittedName>
</protein>
<keyword evidence="1" id="KW-0808">Transferase</keyword>
<gene>
    <name evidence="1" type="ORF">HJG54_30880</name>
</gene>
<dbReference type="SUPFAM" id="SSF53335">
    <property type="entry name" value="S-adenosyl-L-methionine-dependent methyltransferases"/>
    <property type="match status" value="1"/>
</dbReference>
<reference evidence="1" key="1">
    <citation type="submission" date="2020-05" db="EMBL/GenBank/DDBJ databases">
        <authorList>
            <person name="Zhu T."/>
            <person name="Keshari N."/>
            <person name="Lu X."/>
        </authorList>
    </citation>
    <scope>NUCLEOTIDE SEQUENCE</scope>
    <source>
        <strain evidence="1">NK1-12</strain>
    </source>
</reference>
<dbReference type="GO" id="GO:0008168">
    <property type="term" value="F:methyltransferase activity"/>
    <property type="evidence" value="ECO:0007669"/>
    <property type="project" value="UniProtKB-KW"/>
</dbReference>
<proteinExistence type="predicted"/>
<accession>A0AA96WLJ1</accession>
<dbReference type="InterPro" id="IPR029063">
    <property type="entry name" value="SAM-dependent_MTases_sf"/>
</dbReference>
<dbReference type="CDD" id="cd02440">
    <property type="entry name" value="AdoMet_MTases"/>
    <property type="match status" value="1"/>
</dbReference>
<dbReference type="Pfam" id="PF13489">
    <property type="entry name" value="Methyltransf_23"/>
    <property type="match status" value="1"/>
</dbReference>
<dbReference type="PANTHER" id="PTHR43861">
    <property type="entry name" value="TRANS-ACONITATE 2-METHYLTRANSFERASE-RELATED"/>
    <property type="match status" value="1"/>
</dbReference>
<keyword evidence="1" id="KW-0489">Methyltransferase</keyword>
<dbReference type="AlphaFoldDB" id="A0AA96WLJ1"/>
<dbReference type="RefSeq" id="WP_316436949.1">
    <property type="nucleotide sequence ID" value="NZ_CP053587.1"/>
</dbReference>